<gene>
    <name evidence="3" type="ORF">KR51_00010850</name>
</gene>
<dbReference type="eggNOG" id="COG3408">
    <property type="taxonomic scope" value="Bacteria"/>
</dbReference>
<dbReference type="InterPro" id="IPR032790">
    <property type="entry name" value="GDE_C"/>
</dbReference>
<dbReference type="STRING" id="582515.KR51_00010850"/>
<comment type="caution">
    <text evidence="3">The sequence shown here is derived from an EMBL/GenBank/DDBJ whole genome shotgun (WGS) entry which is preliminary data.</text>
</comment>
<sequence>MVIRFGRAVCGDLAVAESREWLVTNGIGGYACGTVAGLTSRFYHGLLVAALDPPLGRVLMLAHCDPTVAYRQHRYELGTNRWADGSIAPRGYRYLESFHLDGSVPTWCYALADALLVQRIWMEREENSTYLQYCLERGSAPLELSIKAIANYRDHHGGVTWGNWQLDAIESQANPYNGIRMRAFPEATPLFLLSDRGEFTPGGEWYRGYDLAVERYRETGDREDRLHAATLRALMEPGATLTLVASTHDDVDLDGNAARHRRHDYDRMLVQRWQTAHGLKPPDWIEQLTLAADQFVVRRAVPVDPDGKTIIAGYPWFGDWGRDTAISLPGLSVAAGRPEIARPILRTFGHYLSQGMLPNLFPDGSTEPEYNTVDAVLWYFEAVRAYFNATGDEDLLRELYSPLEEAIAWHQRGTRYNIHLDSDGLLYAGEPGTQLTWMDAKVEDWVVTPRIGKPVEINALWFNALQIVVEFAQVLDRPYADLATLRDRARQSFARFWSEDLGYCIDVLDGPEGDDTALRPNQIFAVSVPSEPLLTPERQRAVVDTVSRHLLTSHGLRSLAPADAQYCPHYGGDRLQRDGCYHQGTVWGWLLGPFVQAHLRVYRDPATARALLQPMADHLAAGGLGTISEIFDGAPPHTPRGCFAQAWSVAEILRVWLALEDVAGS</sequence>
<dbReference type="AlphaFoldDB" id="U5DKG1"/>
<dbReference type="Pfam" id="PF12439">
    <property type="entry name" value="GDE_N"/>
    <property type="match status" value="1"/>
</dbReference>
<proteinExistence type="predicted"/>
<dbReference type="Gene3D" id="1.50.10.10">
    <property type="match status" value="1"/>
</dbReference>
<accession>U5DKG1</accession>
<feature type="domain" description="Glycogen debranching enzyme C-terminal" evidence="1">
    <location>
        <begin position="291"/>
        <end position="654"/>
    </location>
</feature>
<dbReference type="EMBL" id="ASSJ01000030">
    <property type="protein sequence ID" value="ERN42156.1"/>
    <property type="molecule type" value="Genomic_DNA"/>
</dbReference>
<dbReference type="FunFam" id="1.50.10.10:FF:000073">
    <property type="entry name" value="Glycogen debranching enzyme, hypothetical (TreX-like)"/>
    <property type="match status" value="1"/>
</dbReference>
<reference evidence="3 4" key="1">
    <citation type="submission" date="2013-05" db="EMBL/GenBank/DDBJ databases">
        <title>Draft genome sequence of Rubidibacter lacunae KORDI 51-2.</title>
        <authorList>
            <person name="Choi D.H."/>
            <person name="Noh J.H."/>
            <person name="Kwon K.-K."/>
            <person name="Lee J.-H."/>
            <person name="Ryu J.-Y."/>
        </authorList>
    </citation>
    <scope>NUCLEOTIDE SEQUENCE [LARGE SCALE GENOMIC DNA]</scope>
    <source>
        <strain evidence="3 4">KORDI 51-2</strain>
    </source>
</reference>
<dbReference type="NCBIfam" id="TIGR01561">
    <property type="entry name" value="gde_arch"/>
    <property type="match status" value="1"/>
</dbReference>
<dbReference type="SUPFAM" id="SSF48208">
    <property type="entry name" value="Six-hairpin glycosidases"/>
    <property type="match status" value="1"/>
</dbReference>
<protein>
    <submittedName>
        <fullName evidence="3">Glycogen debranching enzyme</fullName>
    </submittedName>
</protein>
<dbReference type="InterPro" id="IPR006451">
    <property type="entry name" value="Glycogen_debranch_arc"/>
</dbReference>
<evidence type="ECO:0000313" key="3">
    <source>
        <dbReference type="EMBL" id="ERN42156.1"/>
    </source>
</evidence>
<dbReference type="InterPro" id="IPR024742">
    <property type="entry name" value="Glycogen_debranch_N"/>
</dbReference>
<evidence type="ECO:0000259" key="2">
    <source>
        <dbReference type="Pfam" id="PF12439"/>
    </source>
</evidence>
<organism evidence="3 4">
    <name type="scientific">Rubidibacter lacunae KORDI 51-2</name>
    <dbReference type="NCBI Taxonomy" id="582515"/>
    <lineage>
        <taxon>Bacteria</taxon>
        <taxon>Bacillati</taxon>
        <taxon>Cyanobacteriota</taxon>
        <taxon>Cyanophyceae</taxon>
        <taxon>Oscillatoriophycideae</taxon>
        <taxon>Chroococcales</taxon>
        <taxon>Aphanothecaceae</taxon>
        <taxon>Rubidibacter</taxon>
    </lineage>
</organism>
<feature type="domain" description="Glycogen debranching enzyme bacterial and archaeal type N-terminal" evidence="2">
    <location>
        <begin position="19"/>
        <end position="241"/>
    </location>
</feature>
<keyword evidence="4" id="KW-1185">Reference proteome</keyword>
<dbReference type="InParanoid" id="U5DKG1"/>
<dbReference type="PATRIC" id="fig|582515.4.peg.1213"/>
<name>U5DKG1_9CHRO</name>
<dbReference type="RefSeq" id="WP_022605439.1">
    <property type="nucleotide sequence ID" value="NZ_ASSJ01000030.1"/>
</dbReference>
<dbReference type="InterPro" id="IPR012341">
    <property type="entry name" value="6hp_glycosidase-like_sf"/>
</dbReference>
<evidence type="ECO:0000259" key="1">
    <source>
        <dbReference type="Pfam" id="PF06202"/>
    </source>
</evidence>
<dbReference type="Proteomes" id="UP000016960">
    <property type="component" value="Unassembled WGS sequence"/>
</dbReference>
<dbReference type="InterPro" id="IPR010401">
    <property type="entry name" value="AGL/Gdb1"/>
</dbReference>
<dbReference type="InterPro" id="IPR008928">
    <property type="entry name" value="6-hairpin_glycosidase_sf"/>
</dbReference>
<dbReference type="OrthoDB" id="9761875at2"/>
<dbReference type="GO" id="GO:0004134">
    <property type="term" value="F:4-alpha-glucanotransferase activity"/>
    <property type="evidence" value="ECO:0007669"/>
    <property type="project" value="InterPro"/>
</dbReference>
<dbReference type="PROSITE" id="PS51257">
    <property type="entry name" value="PROKAR_LIPOPROTEIN"/>
    <property type="match status" value="1"/>
</dbReference>
<dbReference type="Pfam" id="PF06202">
    <property type="entry name" value="GDE_C"/>
    <property type="match status" value="1"/>
</dbReference>
<dbReference type="PANTHER" id="PTHR10569:SF2">
    <property type="entry name" value="GLYCOGEN DEBRANCHING ENZYME"/>
    <property type="match status" value="1"/>
</dbReference>
<dbReference type="PANTHER" id="PTHR10569">
    <property type="entry name" value="GLYCOGEN DEBRANCHING ENZYME"/>
    <property type="match status" value="1"/>
</dbReference>
<dbReference type="GO" id="GO:0005980">
    <property type="term" value="P:glycogen catabolic process"/>
    <property type="evidence" value="ECO:0007669"/>
    <property type="project" value="InterPro"/>
</dbReference>
<dbReference type="GO" id="GO:0004135">
    <property type="term" value="F:amylo-alpha-1,6-glucosidase activity"/>
    <property type="evidence" value="ECO:0007669"/>
    <property type="project" value="InterPro"/>
</dbReference>
<evidence type="ECO:0000313" key="4">
    <source>
        <dbReference type="Proteomes" id="UP000016960"/>
    </source>
</evidence>